<dbReference type="EMBL" id="CADCUO010000247">
    <property type="protein sequence ID" value="CAA9420038.1"/>
    <property type="molecule type" value="Genomic_DNA"/>
</dbReference>
<organism evidence="2">
    <name type="scientific">uncultured Propionibacteriaceae bacterium</name>
    <dbReference type="NCBI Taxonomy" id="257457"/>
    <lineage>
        <taxon>Bacteria</taxon>
        <taxon>Bacillati</taxon>
        <taxon>Actinomycetota</taxon>
        <taxon>Actinomycetes</taxon>
        <taxon>Propionibacteriales</taxon>
        <taxon>Propionibacteriaceae</taxon>
        <taxon>environmental samples</taxon>
    </lineage>
</organism>
<feature type="non-terminal residue" evidence="2">
    <location>
        <position position="1"/>
    </location>
</feature>
<accession>A0A6J4PN82</accession>
<reference evidence="2" key="1">
    <citation type="submission" date="2020-02" db="EMBL/GenBank/DDBJ databases">
        <authorList>
            <person name="Meier V. D."/>
        </authorList>
    </citation>
    <scope>NUCLEOTIDE SEQUENCE</scope>
    <source>
        <strain evidence="2">AVDCRST_MAG75</strain>
    </source>
</reference>
<evidence type="ECO:0000256" key="1">
    <source>
        <dbReference type="SAM" id="MobiDB-lite"/>
    </source>
</evidence>
<feature type="compositionally biased region" description="Basic and acidic residues" evidence="1">
    <location>
        <begin position="11"/>
        <end position="21"/>
    </location>
</feature>
<proteinExistence type="predicted"/>
<dbReference type="AlphaFoldDB" id="A0A6J4PN82"/>
<gene>
    <name evidence="2" type="ORF">AVDCRST_MAG75-3377</name>
</gene>
<name>A0A6J4PN82_9ACTN</name>
<feature type="non-terminal residue" evidence="2">
    <location>
        <position position="21"/>
    </location>
</feature>
<protein>
    <submittedName>
        <fullName evidence="2">Uncharacterized protein</fullName>
    </submittedName>
</protein>
<sequence>RPGRQRVGLPRGDRADDGECV</sequence>
<feature type="region of interest" description="Disordered" evidence="1">
    <location>
        <begin position="1"/>
        <end position="21"/>
    </location>
</feature>
<evidence type="ECO:0000313" key="2">
    <source>
        <dbReference type="EMBL" id="CAA9420038.1"/>
    </source>
</evidence>